<dbReference type="PROSITE" id="PS50113">
    <property type="entry name" value="PAC"/>
    <property type="match status" value="3"/>
</dbReference>
<keyword evidence="6" id="KW-0808">Transferase</keyword>
<keyword evidence="8" id="KW-0547">Nucleotide-binding</keyword>
<evidence type="ECO:0000256" key="15">
    <source>
        <dbReference type="ARBA" id="ARBA00064003"/>
    </source>
</evidence>
<dbReference type="InterPro" id="IPR035965">
    <property type="entry name" value="PAS-like_dom_sf"/>
</dbReference>
<feature type="domain" description="PAC" evidence="25">
    <location>
        <begin position="1460"/>
        <end position="1510"/>
    </location>
</feature>
<dbReference type="SUPFAM" id="SSF55781">
    <property type="entry name" value="GAF domain-like"/>
    <property type="match status" value="1"/>
</dbReference>
<keyword evidence="12" id="KW-0902">Two-component regulatory system</keyword>
<dbReference type="PANTHER" id="PTHR45339:SF1">
    <property type="entry name" value="HYBRID SIGNAL TRANSDUCTION HISTIDINE KINASE J"/>
    <property type="match status" value="1"/>
</dbReference>
<dbReference type="InterPro" id="IPR036097">
    <property type="entry name" value="HisK_dim/P_sf"/>
</dbReference>
<dbReference type="PROSITE" id="PS50110">
    <property type="entry name" value="RESPONSE_REGULATORY"/>
    <property type="match status" value="2"/>
</dbReference>
<dbReference type="EC" id="2.7.13.3" evidence="3"/>
<dbReference type="InterPro" id="IPR036641">
    <property type="entry name" value="HPT_dom_sf"/>
</dbReference>
<dbReference type="InterPro" id="IPR029016">
    <property type="entry name" value="GAF-like_dom_sf"/>
</dbReference>
<dbReference type="InterPro" id="IPR003594">
    <property type="entry name" value="HATPase_dom"/>
</dbReference>
<evidence type="ECO:0000256" key="17">
    <source>
        <dbReference type="ARBA" id="ARBA00070616"/>
    </source>
</evidence>
<evidence type="ECO:0000313" key="27">
    <source>
        <dbReference type="EMBL" id="CRH07954.1"/>
    </source>
</evidence>
<dbReference type="CDD" id="cd00082">
    <property type="entry name" value="HisKA"/>
    <property type="match status" value="1"/>
</dbReference>
<dbReference type="GO" id="GO:0000155">
    <property type="term" value="F:phosphorelay sensor kinase activity"/>
    <property type="evidence" value="ECO:0007669"/>
    <property type="project" value="InterPro"/>
</dbReference>
<dbReference type="GO" id="GO:0005886">
    <property type="term" value="C:plasma membrane"/>
    <property type="evidence" value="ECO:0007669"/>
    <property type="project" value="UniProtKB-SubCell"/>
</dbReference>
<dbReference type="NCBIfam" id="TIGR00229">
    <property type="entry name" value="sensory_box"/>
    <property type="match status" value="3"/>
</dbReference>
<feature type="domain" description="Response regulatory" evidence="23">
    <location>
        <begin position="1768"/>
        <end position="1890"/>
    </location>
</feature>
<dbReference type="SMART" id="SM00086">
    <property type="entry name" value="PAC"/>
    <property type="match status" value="3"/>
</dbReference>
<feature type="coiled-coil region" evidence="20">
    <location>
        <begin position="1501"/>
        <end position="1528"/>
    </location>
</feature>
<dbReference type="SUPFAM" id="SSF52172">
    <property type="entry name" value="CheY-like"/>
    <property type="match status" value="2"/>
</dbReference>
<keyword evidence="10" id="KW-0067">ATP-binding</keyword>
<feature type="domain" description="HPt" evidence="26">
    <location>
        <begin position="2078"/>
        <end position="2175"/>
    </location>
</feature>
<evidence type="ECO:0000256" key="16">
    <source>
        <dbReference type="ARBA" id="ARBA00068150"/>
    </source>
</evidence>
<dbReference type="FunFam" id="1.10.287.130:FF:000002">
    <property type="entry name" value="Two-component osmosensing histidine kinase"/>
    <property type="match status" value="1"/>
</dbReference>
<sequence length="2258" mass="252633">MSTIGWAAESSSTSPLQLTPEEQAFLAEHPRLRVSNELAWAPYDFNENGQPKGLSIDFLNRMAEILGVEFAYVTAEWNSLVEQAKAKQIDIIHPMVENAERRKHFHFIDRYISSHFAFAQRKGEPLIEQVKDLHGKRLAVIKGYAYHDAFITRHSEVIPVYVQSPIEGLQAVSSNTADAFFETSGVLSWLIQKNFLANVVISGKLPERELASTQFKVAVRNDWPILTQILQKAFDAIGSQERQKIYAHWFGQVEAQRRRWVDLTDEEQDWIRANPTIRVHNEMNWPPFNYYEDGLPRGYSIDFMDLLAHKVGLNIEYVSGPSWGEFMQMMQKRELDVMLNIVKTPERLKYLLFTSPIAHNPNVILSRRDKPYNSFEELYGKTVSVPKGFFYEEVLRTEYPQIKVLPLKDTLATMKAVSFGEADAALGEMAVFNYLLAQNMMVDLSISGEVMIGNPELALLNIATHKDLPTLASILRKGVRSIDLKERNEIQRKWLGQAEKEVVKQEIMVKGKDTLWIMTMAGAVFLVLLFSAIILPRLFSDETVARHFGSPLFKLASLVAMTLMVVLVVGLVWYTLYQSKQSTLKNVEEDLRVVLESTLERLDFWVDERKDYLAQVGHDAKLVELTEKLLTVDPEREALKKSQALADIRRFFAKREDAFGRIGFFIINTDFVSIGSRRDTNLGTLNLIAEQKPELLKRVFGGQPVFIPPIRSDVALKKQAKEGEKKPLTMFFAVPIKDRHGNVIAALTQRLLPKGRLSHIMRSGRIGQSGESYLVDPEGRMVTESRFKKKLFQLGLLDSSAGDAANIMVRDPGGNMEEGFKPQLTPNRRPLTYMAKHVLAMGVEHKNRLDSHEHAPIEVQIEGYRDYRGVPVLGAWSWDHHLGMGAATEIDLKEAMASYHSLRLNLLIITGMTLLLSAASTLLMVMLGERATRSMREAREELEERVAERTERLSSIIDTAVDGIIVIGERGIVHEFSPAAVRMFGYSRDEVLGQNINMLMPEPDHSAHDGYLDYYLTSGHARTLGTQREVTGQHKDGETFAMDLSVAETFIGGERFFTGIVRDITERKQAESEVAESQERLELALKGGNLGFWDVDFTTGLTIVDDRYKIIFNIPLDEPIPMTREKWLKTIHPDDLESVKNQGESYRSGQSDSYEVEHRIRTMDNTEKWVVSKGSIVQWDKEDKPLRMVGTVQDISARKQAELEISRTNRDLNTLSRCNEAVLQATSEAELLHQICRIIVDVNEKSMVWAGMAESDEKKRITIAAVYGAKTDYLSRSTFLWDETSPYGRGPAGSTIITNAPALVRDTLTDPLFEPWREAATKRDFRSVLGVPLGTKEHAFGCVLIYSNQVDGFDPGNIRALERLTDNISHGILSLRTEEARKQAESTLRLTQYAVDHAGESAFWIRVEDARFIYVNNTACEELEYAREELTSMHVYDIDPRTDLEQWYKLARHFQGRASFTLESQHVSKSGRHYPVEIVGSMTEYQDEAIMVAFTRDITERKEGEAALQKAKEQAEAATQAKSDFLANMSHEIRTPMNAIIGMSHLALQTDLSPKQKDYVTKTYNAANALLGIINDILDFSKIEAGKLDIESIPFRLEDVLDNLSNLITVKTQEKGLEFLISTDPDLPRGLVGDPLRLGQVLINLANNAVKFTHKGEVIVGIEVVKQQEETAILQFSVKDTGIGMTEEQIGRLFQAFSQADSSTTRKFGGTGLGLTISKRLVEMMEGRIWVESTPGEGSTFLFTAKVTLGEELKTPIFAIPGELKELRILIVDDSASSREILANLTLSQGFDIEVVDSGELAIERLSQSAHAEKPFGLILLDYNMPGLNGVETARQIQAMTQLEPQPQILMVTAFSRDEIMREASGLEVADFLMKPVSQSTLFDAIVQGVYGLDSGDGRQRAEHRGLGKELVEGIRGAHILLVEDNEVNQQVATELLEQAQLVVSVANNGQEGVDAVLQGEFDAVLMDIQMPVMSGYDATQAIRKEPQFAQLPIIAMTANAMAGDREKCLDAGMNDHVAKPIDPQEMYGALAKWVAPGEREVPAELLTRGEEEEGDDEPELILPGFDLQGALNRMGGSAKAYRKTLGKVIESQAGAVAEIKQYLAAGDQESAERTAHTVKGVSSNIGALALQEVAAEVERALHQGELPLDEAMMEKLEKVLAESLATIEKALEPFKGQTSGPATLDPAAIRSELERLKEMVEDFDSESAEHSERLTEQLQGTALESLAKALGKSLDLYDYDEAAEHVEAMLQSLDQLS</sequence>
<dbReference type="FunFam" id="3.30.450.20:FF:000060">
    <property type="entry name" value="Sensor protein FixL"/>
    <property type="match status" value="1"/>
</dbReference>
<dbReference type="PROSITE" id="PS50112">
    <property type="entry name" value="PAS"/>
    <property type="match status" value="1"/>
</dbReference>
<dbReference type="CDD" id="cd00130">
    <property type="entry name" value="PAS"/>
    <property type="match status" value="2"/>
</dbReference>
<reference evidence="27" key="1">
    <citation type="submission" date="2015-04" db="EMBL/GenBank/DDBJ databases">
        <authorList>
            <person name="Syromyatnikov M.Y."/>
            <person name="Popov V.N."/>
        </authorList>
    </citation>
    <scope>NUCLEOTIDE SEQUENCE</scope>
    <source>
        <strain evidence="27">MO-1</strain>
    </source>
</reference>
<feature type="coiled-coil region" evidence="20">
    <location>
        <begin position="932"/>
        <end position="959"/>
    </location>
</feature>
<dbReference type="InterPro" id="IPR004358">
    <property type="entry name" value="Sig_transdc_His_kin-like_C"/>
</dbReference>
<evidence type="ECO:0000256" key="10">
    <source>
        <dbReference type="ARBA" id="ARBA00022840"/>
    </source>
</evidence>
<dbReference type="SUPFAM" id="SSF55785">
    <property type="entry name" value="PYP-like sensor domain (PAS domain)"/>
    <property type="match status" value="3"/>
</dbReference>
<keyword evidence="4" id="KW-1003">Cell membrane</keyword>
<dbReference type="SUPFAM" id="SSF53850">
    <property type="entry name" value="Periplasmic binding protein-like II"/>
    <property type="match status" value="2"/>
</dbReference>
<dbReference type="Pfam" id="PF13185">
    <property type="entry name" value="GAF_2"/>
    <property type="match status" value="1"/>
</dbReference>
<dbReference type="FunFam" id="3.30.565.10:FF:000010">
    <property type="entry name" value="Sensor histidine kinase RcsC"/>
    <property type="match status" value="1"/>
</dbReference>
<feature type="domain" description="PAS" evidence="24">
    <location>
        <begin position="949"/>
        <end position="1019"/>
    </location>
</feature>
<dbReference type="Gene3D" id="1.10.287.130">
    <property type="match status" value="1"/>
</dbReference>
<evidence type="ECO:0000256" key="19">
    <source>
        <dbReference type="PROSITE-ProRule" id="PRU00169"/>
    </source>
</evidence>
<feature type="domain" description="Response regulatory" evidence="23">
    <location>
        <begin position="1919"/>
        <end position="2035"/>
    </location>
</feature>
<dbReference type="SMART" id="SM00065">
    <property type="entry name" value="GAF"/>
    <property type="match status" value="1"/>
</dbReference>
<dbReference type="SMART" id="SM00387">
    <property type="entry name" value="HATPase_c"/>
    <property type="match status" value="1"/>
</dbReference>
<gene>
    <name evidence="27" type="ORF">MAGMO_3826</name>
</gene>
<dbReference type="SUPFAM" id="SSF55874">
    <property type="entry name" value="ATPase domain of HSP90 chaperone/DNA topoisomerase II/histidine kinase"/>
    <property type="match status" value="1"/>
</dbReference>
<proteinExistence type="predicted"/>
<dbReference type="CDD" id="cd01007">
    <property type="entry name" value="PBP2_BvgS_HisK_like"/>
    <property type="match status" value="2"/>
</dbReference>
<evidence type="ECO:0000256" key="18">
    <source>
        <dbReference type="PROSITE-ProRule" id="PRU00110"/>
    </source>
</evidence>
<dbReference type="GO" id="GO:0006355">
    <property type="term" value="P:regulation of DNA-templated transcription"/>
    <property type="evidence" value="ECO:0007669"/>
    <property type="project" value="InterPro"/>
</dbReference>
<evidence type="ECO:0000256" key="12">
    <source>
        <dbReference type="ARBA" id="ARBA00023012"/>
    </source>
</evidence>
<dbReference type="InterPro" id="IPR011006">
    <property type="entry name" value="CheY-like_superfamily"/>
</dbReference>
<dbReference type="CDD" id="cd17546">
    <property type="entry name" value="REC_hyHK_CKI1_RcsC-like"/>
    <property type="match status" value="2"/>
</dbReference>
<evidence type="ECO:0000256" key="21">
    <source>
        <dbReference type="SAM" id="Phobius"/>
    </source>
</evidence>
<evidence type="ECO:0000256" key="14">
    <source>
        <dbReference type="ARBA" id="ARBA00059827"/>
    </source>
</evidence>
<dbReference type="Gene3D" id="3.40.190.10">
    <property type="entry name" value="Periplasmic binding protein-like II"/>
    <property type="match status" value="4"/>
</dbReference>
<dbReference type="GO" id="GO:0005524">
    <property type="term" value="F:ATP binding"/>
    <property type="evidence" value="ECO:0007669"/>
    <property type="project" value="UniProtKB-KW"/>
</dbReference>
<dbReference type="Gene3D" id="3.30.565.10">
    <property type="entry name" value="Histidine kinase-like ATPase, C-terminal domain"/>
    <property type="match status" value="1"/>
</dbReference>
<keyword evidence="7 21" id="KW-0812">Transmembrane</keyword>
<dbReference type="InterPro" id="IPR000700">
    <property type="entry name" value="PAS-assoc_C"/>
</dbReference>
<dbReference type="PANTHER" id="PTHR45339">
    <property type="entry name" value="HYBRID SIGNAL TRANSDUCTION HISTIDINE KINASE J"/>
    <property type="match status" value="1"/>
</dbReference>
<dbReference type="InterPro" id="IPR003018">
    <property type="entry name" value="GAF"/>
</dbReference>
<dbReference type="PRINTS" id="PR00344">
    <property type="entry name" value="BCTRLSENSOR"/>
</dbReference>
<dbReference type="SUPFAM" id="SSF47226">
    <property type="entry name" value="Histidine-containing phosphotransfer domain, HPT domain"/>
    <property type="match status" value="1"/>
</dbReference>
<comment type="catalytic activity">
    <reaction evidence="1">
        <text>ATP + protein L-histidine = ADP + protein N-phospho-L-histidine.</text>
        <dbReference type="EC" id="2.7.13.3"/>
    </reaction>
</comment>
<evidence type="ECO:0000256" key="3">
    <source>
        <dbReference type="ARBA" id="ARBA00012438"/>
    </source>
</evidence>
<dbReference type="Pfam" id="PF00512">
    <property type="entry name" value="HisKA"/>
    <property type="match status" value="1"/>
</dbReference>
<dbReference type="InterPro" id="IPR001610">
    <property type="entry name" value="PAC"/>
</dbReference>
<dbReference type="Pfam" id="PF01627">
    <property type="entry name" value="Hpt"/>
    <property type="match status" value="1"/>
</dbReference>
<evidence type="ECO:0000259" key="23">
    <source>
        <dbReference type="PROSITE" id="PS50110"/>
    </source>
</evidence>
<dbReference type="Gene3D" id="1.20.120.160">
    <property type="entry name" value="HPT domain"/>
    <property type="match status" value="1"/>
</dbReference>
<dbReference type="Gene3D" id="3.30.450.40">
    <property type="match status" value="1"/>
</dbReference>
<keyword evidence="5 19" id="KW-0597">Phosphoprotein</keyword>
<accession>A0A1S7LP70</accession>
<feature type="domain" description="Histidine kinase" evidence="22">
    <location>
        <begin position="1528"/>
        <end position="1749"/>
    </location>
</feature>
<dbReference type="SMART" id="SM00073">
    <property type="entry name" value="HPT"/>
    <property type="match status" value="1"/>
</dbReference>
<evidence type="ECO:0000259" key="26">
    <source>
        <dbReference type="PROSITE" id="PS50894"/>
    </source>
</evidence>
<dbReference type="InterPro" id="IPR001638">
    <property type="entry name" value="Solute-binding_3/MltF_N"/>
</dbReference>
<comment type="function">
    <text evidence="14">Putative oxygen sensor; modulates the activity of FixJ, a transcriptional activator of nitrogen fixation fixK gene. FixL probably acts as a kinase that phosphorylates FixJ.</text>
</comment>
<feature type="modified residue" description="Phosphohistidine" evidence="18">
    <location>
        <position position="2117"/>
    </location>
</feature>
<evidence type="ECO:0000256" key="1">
    <source>
        <dbReference type="ARBA" id="ARBA00000085"/>
    </source>
</evidence>
<evidence type="ECO:0000259" key="24">
    <source>
        <dbReference type="PROSITE" id="PS50112"/>
    </source>
</evidence>
<dbReference type="PROSITE" id="PS50894">
    <property type="entry name" value="HPT"/>
    <property type="match status" value="1"/>
</dbReference>
<dbReference type="Gene3D" id="3.30.450.20">
    <property type="entry name" value="PAS domain"/>
    <property type="match status" value="3"/>
</dbReference>
<dbReference type="EMBL" id="LO017727">
    <property type="protein sequence ID" value="CRH07954.1"/>
    <property type="molecule type" value="Genomic_DNA"/>
</dbReference>
<keyword evidence="11 21" id="KW-1133">Transmembrane helix</keyword>
<evidence type="ECO:0000256" key="8">
    <source>
        <dbReference type="ARBA" id="ARBA00022741"/>
    </source>
</evidence>
<feature type="transmembrane region" description="Helical" evidence="21">
    <location>
        <begin position="555"/>
        <end position="576"/>
    </location>
</feature>
<evidence type="ECO:0000256" key="11">
    <source>
        <dbReference type="ARBA" id="ARBA00022989"/>
    </source>
</evidence>
<feature type="transmembrane region" description="Helical" evidence="21">
    <location>
        <begin position="906"/>
        <end position="927"/>
    </location>
</feature>
<dbReference type="InterPro" id="IPR003661">
    <property type="entry name" value="HisK_dim/P_dom"/>
</dbReference>
<evidence type="ECO:0000256" key="2">
    <source>
        <dbReference type="ARBA" id="ARBA00004651"/>
    </source>
</evidence>
<dbReference type="CDD" id="cd16922">
    <property type="entry name" value="HATPase_EvgS-ArcB-TorS-like"/>
    <property type="match status" value="1"/>
</dbReference>
<feature type="transmembrane region" description="Helical" evidence="21">
    <location>
        <begin position="514"/>
        <end position="535"/>
    </location>
</feature>
<dbReference type="Pfam" id="PF02518">
    <property type="entry name" value="HATPase_c"/>
    <property type="match status" value="1"/>
</dbReference>
<name>A0A1S7LP70_MAGMO</name>
<dbReference type="SMART" id="SM00388">
    <property type="entry name" value="HisKA"/>
    <property type="match status" value="1"/>
</dbReference>
<keyword evidence="9" id="KW-0418">Kinase</keyword>
<feature type="modified residue" description="4-aspartylphosphate" evidence="19">
    <location>
        <position position="1822"/>
    </location>
</feature>
<dbReference type="Gene3D" id="3.40.50.2300">
    <property type="match status" value="2"/>
</dbReference>
<dbReference type="SMART" id="SM00062">
    <property type="entry name" value="PBPb"/>
    <property type="match status" value="2"/>
</dbReference>
<evidence type="ECO:0000256" key="20">
    <source>
        <dbReference type="SAM" id="Coils"/>
    </source>
</evidence>
<dbReference type="InterPro" id="IPR000014">
    <property type="entry name" value="PAS"/>
</dbReference>
<organism evidence="27">
    <name type="scientific">Magnetococcus massalia (strain MO-1)</name>
    <dbReference type="NCBI Taxonomy" id="451514"/>
    <lineage>
        <taxon>Bacteria</taxon>
        <taxon>Pseudomonadati</taxon>
        <taxon>Pseudomonadota</taxon>
        <taxon>Magnetococcia</taxon>
        <taxon>Magnetococcales</taxon>
        <taxon>Magnetococcaceae</taxon>
        <taxon>Magnetococcus</taxon>
    </lineage>
</organism>
<evidence type="ECO:0000256" key="7">
    <source>
        <dbReference type="ARBA" id="ARBA00022692"/>
    </source>
</evidence>
<evidence type="ECO:0000256" key="9">
    <source>
        <dbReference type="ARBA" id="ARBA00022777"/>
    </source>
</evidence>
<dbReference type="Pfam" id="PF13426">
    <property type="entry name" value="PAS_9"/>
    <property type="match status" value="1"/>
</dbReference>
<dbReference type="SMART" id="SM00448">
    <property type="entry name" value="REC"/>
    <property type="match status" value="2"/>
</dbReference>
<comment type="subcellular location">
    <subcellularLocation>
        <location evidence="2">Cell membrane</location>
        <topology evidence="2">Multi-pass membrane protein</topology>
    </subcellularLocation>
</comment>
<evidence type="ECO:0000256" key="6">
    <source>
        <dbReference type="ARBA" id="ARBA00022679"/>
    </source>
</evidence>
<evidence type="ECO:0000256" key="5">
    <source>
        <dbReference type="ARBA" id="ARBA00022553"/>
    </source>
</evidence>
<dbReference type="SMART" id="SM00091">
    <property type="entry name" value="PAS"/>
    <property type="match status" value="3"/>
</dbReference>
<keyword evidence="20" id="KW-0175">Coiled coil</keyword>
<evidence type="ECO:0000259" key="25">
    <source>
        <dbReference type="PROSITE" id="PS50113"/>
    </source>
</evidence>
<dbReference type="InterPro" id="IPR001789">
    <property type="entry name" value="Sig_transdc_resp-reg_receiver"/>
</dbReference>
<dbReference type="Pfam" id="PF00497">
    <property type="entry name" value="SBP_bac_3"/>
    <property type="match status" value="2"/>
</dbReference>
<comment type="subunit">
    <text evidence="15">At low DSF concentrations, interacts with RpfF.</text>
</comment>
<dbReference type="Pfam" id="PF08447">
    <property type="entry name" value="PAS_3"/>
    <property type="match status" value="1"/>
</dbReference>
<evidence type="ECO:0000256" key="13">
    <source>
        <dbReference type="ARBA" id="ARBA00023136"/>
    </source>
</evidence>
<feature type="domain" description="PAC" evidence="25">
    <location>
        <begin position="1026"/>
        <end position="1076"/>
    </location>
</feature>
<dbReference type="Pfam" id="PF00989">
    <property type="entry name" value="PAS"/>
    <property type="match status" value="1"/>
</dbReference>
<dbReference type="PROSITE" id="PS50109">
    <property type="entry name" value="HIS_KIN"/>
    <property type="match status" value="1"/>
</dbReference>
<evidence type="ECO:0000256" key="4">
    <source>
        <dbReference type="ARBA" id="ARBA00022475"/>
    </source>
</evidence>
<feature type="domain" description="PAC" evidence="25">
    <location>
        <begin position="1154"/>
        <end position="1207"/>
    </location>
</feature>
<dbReference type="InterPro" id="IPR008207">
    <property type="entry name" value="Sig_transdc_His_kin_Hpt_dom"/>
</dbReference>
<dbReference type="Pfam" id="PF00072">
    <property type="entry name" value="Response_reg"/>
    <property type="match status" value="2"/>
</dbReference>
<dbReference type="InterPro" id="IPR013767">
    <property type="entry name" value="PAS_fold"/>
</dbReference>
<dbReference type="SUPFAM" id="SSF47384">
    <property type="entry name" value="Homodimeric domain of signal transducing histidine kinase"/>
    <property type="match status" value="1"/>
</dbReference>
<dbReference type="CDD" id="cd00088">
    <property type="entry name" value="HPT"/>
    <property type="match status" value="1"/>
</dbReference>
<evidence type="ECO:0000259" key="22">
    <source>
        <dbReference type="PROSITE" id="PS50109"/>
    </source>
</evidence>
<feature type="modified residue" description="4-aspartylphosphate" evidence="19">
    <location>
        <position position="1968"/>
    </location>
</feature>
<dbReference type="InterPro" id="IPR036890">
    <property type="entry name" value="HATPase_C_sf"/>
</dbReference>
<keyword evidence="13 21" id="KW-0472">Membrane</keyword>
<protein>
    <recommendedName>
        <fullName evidence="17">Sensor protein FixL</fullName>
        <ecNumber evidence="3">2.7.13.3</ecNumber>
    </recommendedName>
    <alternativeName>
        <fullName evidence="16">Sensory/regulatory protein RpfC</fullName>
    </alternativeName>
</protein>
<dbReference type="InterPro" id="IPR013655">
    <property type="entry name" value="PAS_fold_3"/>
</dbReference>
<dbReference type="InterPro" id="IPR005467">
    <property type="entry name" value="His_kinase_dom"/>
</dbReference>